<proteinExistence type="predicted"/>
<dbReference type="PIRSF" id="PIRSF034285">
    <property type="entry name" value="UCP034285"/>
    <property type="match status" value="1"/>
</dbReference>
<dbReference type="EMBL" id="JAGIZB010000007">
    <property type="protein sequence ID" value="MBP0445050.1"/>
    <property type="molecule type" value="Genomic_DNA"/>
</dbReference>
<dbReference type="SUPFAM" id="SSF52540">
    <property type="entry name" value="P-loop containing nucleoside triphosphate hydrolases"/>
    <property type="match status" value="1"/>
</dbReference>
<evidence type="ECO:0000313" key="2">
    <source>
        <dbReference type="Proteomes" id="UP000681594"/>
    </source>
</evidence>
<sequence length="267" mass="27997">MWPPFAHPPAPQPHGSKILAELRAHVARLERADPALREQEWHPFGHAGVDAALPGGGLMLGALHEVAGTGPDMEHAAAAALFVAGCLARLPGTVLWVLERSDLFAPGLAAVGLHPARVLYAEAGKAATVLLVMEEGLREAGLAGVVGEVSGRLTLTASRRLQLAAERSGVTAFAIRRPRRHDDSTLLEPCAAVTRWQVASLPSGPPLPAAPDVPGLARARWRLELVRCRGGEAASWVVEACDAQGRLGVVPDLADRQAAPGPRRASA</sequence>
<gene>
    <name evidence="1" type="ORF">J8J14_09680</name>
</gene>
<reference evidence="1 2" key="1">
    <citation type="submission" date="2021-03" db="EMBL/GenBank/DDBJ databases">
        <authorList>
            <person name="So Y."/>
        </authorList>
    </citation>
    <scope>NUCLEOTIDE SEQUENCE [LARGE SCALE GENOMIC DNA]</scope>
    <source>
        <strain evidence="1 2">SSH11</strain>
    </source>
</reference>
<comment type="caution">
    <text evidence="1">The sequence shown here is derived from an EMBL/GenBank/DDBJ whole genome shotgun (WGS) entry which is preliminary data.</text>
</comment>
<dbReference type="RefSeq" id="WP_209379323.1">
    <property type="nucleotide sequence ID" value="NZ_JAGIZB010000007.1"/>
</dbReference>
<dbReference type="InterPro" id="IPR017026">
    <property type="entry name" value="ImuA"/>
</dbReference>
<dbReference type="Gene3D" id="3.40.50.300">
    <property type="entry name" value="P-loop containing nucleotide triphosphate hydrolases"/>
    <property type="match status" value="1"/>
</dbReference>
<name>A0ABS4ADF8_9PROT</name>
<keyword evidence="2" id="KW-1185">Reference proteome</keyword>
<accession>A0ABS4ADF8</accession>
<organism evidence="1 2">
    <name type="scientific">Pararoseomonas baculiformis</name>
    <dbReference type="NCBI Taxonomy" id="2820812"/>
    <lineage>
        <taxon>Bacteria</taxon>
        <taxon>Pseudomonadati</taxon>
        <taxon>Pseudomonadota</taxon>
        <taxon>Alphaproteobacteria</taxon>
        <taxon>Acetobacterales</taxon>
        <taxon>Acetobacteraceae</taxon>
        <taxon>Pararoseomonas</taxon>
    </lineage>
</organism>
<dbReference type="Proteomes" id="UP000681594">
    <property type="component" value="Unassembled WGS sequence"/>
</dbReference>
<dbReference type="InterPro" id="IPR027417">
    <property type="entry name" value="P-loop_NTPase"/>
</dbReference>
<protein>
    <submittedName>
        <fullName evidence="1">Damage-inducible mutagenesis protein</fullName>
    </submittedName>
</protein>
<evidence type="ECO:0000313" key="1">
    <source>
        <dbReference type="EMBL" id="MBP0445050.1"/>
    </source>
</evidence>